<name>A0A2G5UWH1_9PELO</name>
<dbReference type="Proteomes" id="UP000230233">
    <property type="component" value="Chromosome II"/>
</dbReference>
<reference evidence="2" key="1">
    <citation type="submission" date="2017-10" db="EMBL/GenBank/DDBJ databases">
        <title>Rapid genome shrinkage in a self-fertile nematode reveals novel sperm competition proteins.</title>
        <authorList>
            <person name="Yin D."/>
            <person name="Schwarz E.M."/>
            <person name="Thomas C.G."/>
            <person name="Felde R.L."/>
            <person name="Korf I.F."/>
            <person name="Cutter A.D."/>
            <person name="Schartner C.M."/>
            <person name="Ralston E.J."/>
            <person name="Meyer B.J."/>
            <person name="Haag E.S."/>
        </authorList>
    </citation>
    <scope>NUCLEOTIDE SEQUENCE [LARGE SCALE GENOMIC DNA]</scope>
    <source>
        <strain evidence="2">JU1422</strain>
    </source>
</reference>
<gene>
    <name evidence="1" type="primary">Cnig_chr_II.g4425</name>
    <name evidence="1" type="ORF">B9Z55_004425</name>
</gene>
<dbReference type="STRING" id="1611254.A0A2G5UWH1"/>
<keyword evidence="2" id="KW-1185">Reference proteome</keyword>
<proteinExistence type="predicted"/>
<sequence>MFEVEIWTECFHIAHEYSNLNTTSSDTKELLALPGKVWNFDPKVLEGTVEMIGMFKDAYKMVEEIKEWKVASNPEIENFPFDDHLGSVFFDEHWFTIEAVSNSQCYYQDVCMTEKEYIGGIFKHHLLLWTKSHFGREHLIHQYDEASAYTHKRTQQ</sequence>
<protein>
    <submittedName>
        <fullName evidence="1">Uncharacterized protein</fullName>
    </submittedName>
</protein>
<dbReference type="EMBL" id="PDUG01000002">
    <property type="protein sequence ID" value="PIC43840.1"/>
    <property type="molecule type" value="Genomic_DNA"/>
</dbReference>
<organism evidence="1 2">
    <name type="scientific">Caenorhabditis nigoni</name>
    <dbReference type="NCBI Taxonomy" id="1611254"/>
    <lineage>
        <taxon>Eukaryota</taxon>
        <taxon>Metazoa</taxon>
        <taxon>Ecdysozoa</taxon>
        <taxon>Nematoda</taxon>
        <taxon>Chromadorea</taxon>
        <taxon>Rhabditida</taxon>
        <taxon>Rhabditina</taxon>
        <taxon>Rhabditomorpha</taxon>
        <taxon>Rhabditoidea</taxon>
        <taxon>Rhabditidae</taxon>
        <taxon>Peloderinae</taxon>
        <taxon>Caenorhabditis</taxon>
    </lineage>
</organism>
<dbReference type="AlphaFoldDB" id="A0A2G5UWH1"/>
<accession>A0A2G5UWH1</accession>
<evidence type="ECO:0000313" key="1">
    <source>
        <dbReference type="EMBL" id="PIC43840.1"/>
    </source>
</evidence>
<comment type="caution">
    <text evidence="1">The sequence shown here is derived from an EMBL/GenBank/DDBJ whole genome shotgun (WGS) entry which is preliminary data.</text>
</comment>
<evidence type="ECO:0000313" key="2">
    <source>
        <dbReference type="Proteomes" id="UP000230233"/>
    </source>
</evidence>